<dbReference type="InterPro" id="IPR011021">
    <property type="entry name" value="Arrestin-like_N"/>
</dbReference>
<dbReference type="GeneTree" id="ENSGT00940000178644"/>
<dbReference type="Pfam" id="PF00339">
    <property type="entry name" value="Arrestin_N"/>
    <property type="match status" value="1"/>
</dbReference>
<keyword evidence="4" id="KW-1185">Reference proteome</keyword>
<evidence type="ECO:0000313" key="3">
    <source>
        <dbReference type="Ensembl" id="ENSLBEP00000029254.1"/>
    </source>
</evidence>
<proteinExistence type="inferred from homology"/>
<dbReference type="STRING" id="56723.ENSLBEP00000029254"/>
<comment type="similarity">
    <text evidence="1">Belongs to the arrestin family.</text>
</comment>
<feature type="domain" description="Arrestin-like N-terminal" evidence="2">
    <location>
        <begin position="16"/>
        <end position="87"/>
    </location>
</feature>
<reference evidence="3" key="2">
    <citation type="submission" date="2025-09" db="UniProtKB">
        <authorList>
            <consortium name="Ensembl"/>
        </authorList>
    </citation>
    <scope>IDENTIFICATION</scope>
</reference>
<accession>A0A3Q3GCB4</accession>
<evidence type="ECO:0000256" key="1">
    <source>
        <dbReference type="ARBA" id="ARBA00005298"/>
    </source>
</evidence>
<dbReference type="Gene3D" id="2.60.40.640">
    <property type="match status" value="1"/>
</dbReference>
<dbReference type="InParanoid" id="A0A3Q3GCB4"/>
<reference evidence="3" key="1">
    <citation type="submission" date="2025-08" db="UniProtKB">
        <authorList>
            <consortium name="Ensembl"/>
        </authorList>
    </citation>
    <scope>IDENTIFICATION</scope>
</reference>
<organism evidence="3 4">
    <name type="scientific">Labrus bergylta</name>
    <name type="common">ballan wrasse</name>
    <dbReference type="NCBI Taxonomy" id="56723"/>
    <lineage>
        <taxon>Eukaryota</taxon>
        <taxon>Metazoa</taxon>
        <taxon>Chordata</taxon>
        <taxon>Craniata</taxon>
        <taxon>Vertebrata</taxon>
        <taxon>Euteleostomi</taxon>
        <taxon>Actinopterygii</taxon>
        <taxon>Neopterygii</taxon>
        <taxon>Teleostei</taxon>
        <taxon>Neoteleostei</taxon>
        <taxon>Acanthomorphata</taxon>
        <taxon>Eupercaria</taxon>
        <taxon>Labriformes</taxon>
        <taxon>Labridae</taxon>
        <taxon>Labrus</taxon>
    </lineage>
</organism>
<name>A0A3Q3GCB4_9LABR</name>
<dbReference type="InterPro" id="IPR014752">
    <property type="entry name" value="Arrestin-like_C"/>
</dbReference>
<evidence type="ECO:0000313" key="4">
    <source>
        <dbReference type="Proteomes" id="UP000261660"/>
    </source>
</evidence>
<sequence>MVQVIKNFNIHVNPLNARNTISTGDLLTGHISFELTKETNVTSITMAMKGKAHVHWSRGAGGKRRRRRNFSAKLEFFNLKGVILQDRSGKHTDAVYLHASFAKIINRHKKSLCLSSFFL</sequence>
<dbReference type="Proteomes" id="UP000261660">
    <property type="component" value="Unplaced"/>
</dbReference>
<dbReference type="Ensembl" id="ENSLBET00000030648.1">
    <property type="protein sequence ID" value="ENSLBEP00000029254.1"/>
    <property type="gene ID" value="ENSLBEG00000022168.1"/>
</dbReference>
<protein>
    <recommendedName>
        <fullName evidence="2">Arrestin-like N-terminal domain-containing protein</fullName>
    </recommendedName>
</protein>
<dbReference type="AlphaFoldDB" id="A0A3Q3GCB4"/>
<evidence type="ECO:0000259" key="2">
    <source>
        <dbReference type="Pfam" id="PF00339"/>
    </source>
</evidence>